<dbReference type="PANTHER" id="PTHR33540:SF2">
    <property type="entry name" value="TRNA THREONYLCARBAMOYLADENOSINE BIOSYNTHESIS PROTEIN TSAE"/>
    <property type="match status" value="1"/>
</dbReference>
<evidence type="ECO:0000256" key="2">
    <source>
        <dbReference type="ARBA" id="ARBA00007599"/>
    </source>
</evidence>
<name>A0A6N8DI60_RHOAC</name>
<comment type="subcellular location">
    <subcellularLocation>
        <location evidence="1">Cytoplasm</location>
    </subcellularLocation>
</comment>
<keyword evidence="4" id="KW-0963">Cytoplasm</keyword>
<dbReference type="SUPFAM" id="SSF52540">
    <property type="entry name" value="P-loop containing nucleoside triphosphate hydrolases"/>
    <property type="match status" value="1"/>
</dbReference>
<evidence type="ECO:0000259" key="11">
    <source>
        <dbReference type="Pfam" id="PF01636"/>
    </source>
</evidence>
<dbReference type="GO" id="GO:0005737">
    <property type="term" value="C:cytoplasm"/>
    <property type="evidence" value="ECO:0007669"/>
    <property type="project" value="UniProtKB-SubCell"/>
</dbReference>
<dbReference type="InterPro" id="IPR002575">
    <property type="entry name" value="Aminoglycoside_PTrfase"/>
</dbReference>
<sequence>MIDPVWRIELPDEAATRALADDIAEFVRAGDLVTLSGDLGAGKTTFARALLRRLADDPELETPSPTFTLMQLYDTPRFPVVHADLYRVRDPGELVELGWTEASEGALVIVEWAERAGGELATDRLDIALATDASRDPAFRRADIRGHGTMAARLAQARGAKSVLERSGWRHAERTRLQGDASSRAYDLLRRPNGETTILMISPPRPDGPVIKNGKSYSALVHLAENIGPFVAVDEGLRALGLSAPTIHAADLEQGFAVLEDFGRTGVVNDAGPIADRYLEAANVLAFLHNRDLPETLPLGEGQYAIPTYDVDALLTETELLLDWYAPHIAGVSFASGARAKLENAWRAALAPSLAEKKTWCLRDYHSPNLLWLENRPGLRRVGLLDFQDCVLGPAAYDVVSLAQDARVDISDELELKLLGGYALARKRTSPEFDMAAFAASYAVMGAQRASKIIGIFARLDRRDDKPAYLKHLPRVIGYLNKNLRHPALRDLKDWFEQNLPKLVAPEV</sequence>
<keyword evidence="12" id="KW-0808">Transferase</keyword>
<dbReference type="GO" id="GO:0016740">
    <property type="term" value="F:transferase activity"/>
    <property type="evidence" value="ECO:0007669"/>
    <property type="project" value="UniProtKB-KW"/>
</dbReference>
<dbReference type="Pfam" id="PF01636">
    <property type="entry name" value="APH"/>
    <property type="match status" value="1"/>
</dbReference>
<dbReference type="PIRSF" id="PIRSF036599">
    <property type="entry name" value="AtpPhos"/>
    <property type="match status" value="1"/>
</dbReference>
<keyword evidence="9" id="KW-0460">Magnesium</keyword>
<evidence type="ECO:0000256" key="9">
    <source>
        <dbReference type="ARBA" id="ARBA00022842"/>
    </source>
</evidence>
<dbReference type="AlphaFoldDB" id="A0A6N8DI60"/>
<dbReference type="RefSeq" id="WP_155444718.1">
    <property type="nucleotide sequence ID" value="NZ_JAOQNR010000002.1"/>
</dbReference>
<dbReference type="InterPro" id="IPR027417">
    <property type="entry name" value="P-loop_NTPase"/>
</dbReference>
<dbReference type="Gene3D" id="3.30.200.20">
    <property type="entry name" value="Phosphorylase Kinase, domain 1"/>
    <property type="match status" value="1"/>
</dbReference>
<keyword evidence="5" id="KW-0819">tRNA processing</keyword>
<dbReference type="NCBIfam" id="TIGR00150">
    <property type="entry name" value="T6A_YjeE"/>
    <property type="match status" value="1"/>
</dbReference>
<dbReference type="Proteomes" id="UP000439113">
    <property type="component" value="Unassembled WGS sequence"/>
</dbReference>
<dbReference type="EMBL" id="WNKS01000002">
    <property type="protein sequence ID" value="MTV30059.1"/>
    <property type="molecule type" value="Genomic_DNA"/>
</dbReference>
<dbReference type="InterPro" id="IPR003442">
    <property type="entry name" value="T6A_TsaE"/>
</dbReference>
<dbReference type="PANTHER" id="PTHR33540">
    <property type="entry name" value="TRNA THREONYLCARBAMOYLADENOSINE BIOSYNTHESIS PROTEIN TSAE"/>
    <property type="match status" value="1"/>
</dbReference>
<feature type="domain" description="Aminoglycoside phosphotransferase" evidence="11">
    <location>
        <begin position="175"/>
        <end position="423"/>
    </location>
</feature>
<evidence type="ECO:0000256" key="8">
    <source>
        <dbReference type="ARBA" id="ARBA00022840"/>
    </source>
</evidence>
<dbReference type="Pfam" id="PF02367">
    <property type="entry name" value="TsaE"/>
    <property type="match status" value="1"/>
</dbReference>
<dbReference type="InterPro" id="IPR011009">
    <property type="entry name" value="Kinase-like_dom_sf"/>
</dbReference>
<dbReference type="Gene3D" id="3.90.1200.10">
    <property type="match status" value="1"/>
</dbReference>
<evidence type="ECO:0000256" key="7">
    <source>
        <dbReference type="ARBA" id="ARBA00022741"/>
    </source>
</evidence>
<keyword evidence="6" id="KW-0479">Metal-binding</keyword>
<comment type="similarity">
    <text evidence="2">Belongs to the TsaE family.</text>
</comment>
<evidence type="ECO:0000256" key="10">
    <source>
        <dbReference type="ARBA" id="ARBA00032441"/>
    </source>
</evidence>
<accession>A0A6N8DI60</accession>
<evidence type="ECO:0000256" key="6">
    <source>
        <dbReference type="ARBA" id="ARBA00022723"/>
    </source>
</evidence>
<dbReference type="Gene3D" id="3.40.50.300">
    <property type="entry name" value="P-loop containing nucleotide triphosphate hydrolases"/>
    <property type="match status" value="1"/>
</dbReference>
<dbReference type="GO" id="GO:0005524">
    <property type="term" value="F:ATP binding"/>
    <property type="evidence" value="ECO:0007669"/>
    <property type="project" value="UniProtKB-KW"/>
</dbReference>
<dbReference type="InterPro" id="IPR012180">
    <property type="entry name" value="Bifunc_ATPase/PTrfase"/>
</dbReference>
<evidence type="ECO:0000256" key="5">
    <source>
        <dbReference type="ARBA" id="ARBA00022694"/>
    </source>
</evidence>
<gene>
    <name evidence="12" type="primary">tsaE</name>
    <name evidence="12" type="ORF">GJ654_03515</name>
</gene>
<evidence type="ECO:0000313" key="12">
    <source>
        <dbReference type="EMBL" id="MTV30059.1"/>
    </source>
</evidence>
<organism evidence="12 13">
    <name type="scientific">Rhodoblastus acidophilus</name>
    <name type="common">Rhodopseudomonas acidophila</name>
    <dbReference type="NCBI Taxonomy" id="1074"/>
    <lineage>
        <taxon>Bacteria</taxon>
        <taxon>Pseudomonadati</taxon>
        <taxon>Pseudomonadota</taxon>
        <taxon>Alphaproteobacteria</taxon>
        <taxon>Hyphomicrobiales</taxon>
        <taxon>Rhodoblastaceae</taxon>
        <taxon>Rhodoblastus</taxon>
    </lineage>
</organism>
<evidence type="ECO:0000256" key="1">
    <source>
        <dbReference type="ARBA" id="ARBA00004496"/>
    </source>
</evidence>
<dbReference type="OrthoDB" id="9809275at2"/>
<dbReference type="GO" id="GO:0046872">
    <property type="term" value="F:metal ion binding"/>
    <property type="evidence" value="ECO:0007669"/>
    <property type="project" value="UniProtKB-KW"/>
</dbReference>
<proteinExistence type="inferred from homology"/>
<protein>
    <recommendedName>
        <fullName evidence="3">tRNA threonylcarbamoyladenosine biosynthesis protein TsaE</fullName>
    </recommendedName>
    <alternativeName>
        <fullName evidence="10">t(6)A37 threonylcarbamoyladenosine biosynthesis protein TsaE</fullName>
    </alternativeName>
</protein>
<comment type="caution">
    <text evidence="12">The sequence shown here is derived from an EMBL/GenBank/DDBJ whole genome shotgun (WGS) entry which is preliminary data.</text>
</comment>
<dbReference type="GO" id="GO:0002949">
    <property type="term" value="P:tRNA threonylcarbamoyladenosine modification"/>
    <property type="evidence" value="ECO:0007669"/>
    <property type="project" value="InterPro"/>
</dbReference>
<dbReference type="SUPFAM" id="SSF56112">
    <property type="entry name" value="Protein kinase-like (PK-like)"/>
    <property type="match status" value="1"/>
</dbReference>
<keyword evidence="8" id="KW-0067">ATP-binding</keyword>
<keyword evidence="7" id="KW-0547">Nucleotide-binding</keyword>
<evidence type="ECO:0000313" key="13">
    <source>
        <dbReference type="Proteomes" id="UP000439113"/>
    </source>
</evidence>
<reference evidence="12 13" key="1">
    <citation type="submission" date="2019-11" db="EMBL/GenBank/DDBJ databases">
        <title>Whole-genome sequence of a Rhodoblastus acidophilus DSM 142.</title>
        <authorList>
            <person name="Kyndt J.A."/>
            <person name="Meyer T.E."/>
        </authorList>
    </citation>
    <scope>NUCLEOTIDE SEQUENCE [LARGE SCALE GENOMIC DNA]</scope>
    <source>
        <strain evidence="12 13">DSM 142</strain>
    </source>
</reference>
<evidence type="ECO:0000256" key="4">
    <source>
        <dbReference type="ARBA" id="ARBA00022490"/>
    </source>
</evidence>
<evidence type="ECO:0000256" key="3">
    <source>
        <dbReference type="ARBA" id="ARBA00019010"/>
    </source>
</evidence>